<dbReference type="InterPro" id="IPR001387">
    <property type="entry name" value="Cro/C1-type_HTH"/>
</dbReference>
<dbReference type="PROSITE" id="PS50943">
    <property type="entry name" value="HTH_CROC1"/>
    <property type="match status" value="1"/>
</dbReference>
<dbReference type="PANTHER" id="PTHR46558">
    <property type="entry name" value="TRACRIPTIONAL REGULATORY PROTEIN-RELATED-RELATED"/>
    <property type="match status" value="1"/>
</dbReference>
<proteinExistence type="predicted"/>
<protein>
    <submittedName>
        <fullName evidence="3">Helix-turn-helix transcriptional regulator</fullName>
    </submittedName>
</protein>
<dbReference type="PANTHER" id="PTHR46558:SF4">
    <property type="entry name" value="DNA-BIDING PHAGE PROTEIN"/>
    <property type="match status" value="1"/>
</dbReference>
<evidence type="ECO:0000256" key="1">
    <source>
        <dbReference type="ARBA" id="ARBA00023125"/>
    </source>
</evidence>
<dbReference type="EMBL" id="JAZHPM010000026">
    <property type="protein sequence ID" value="MEF2293103.1"/>
    <property type="molecule type" value="Genomic_DNA"/>
</dbReference>
<comment type="caution">
    <text evidence="3">The sequence shown here is derived from an EMBL/GenBank/DDBJ whole genome shotgun (WGS) entry which is preliminary data.</text>
</comment>
<dbReference type="CDD" id="cd00093">
    <property type="entry name" value="HTH_XRE"/>
    <property type="match status" value="1"/>
</dbReference>
<keyword evidence="4" id="KW-1185">Reference proteome</keyword>
<dbReference type="RefSeq" id="WP_331805654.1">
    <property type="nucleotide sequence ID" value="NZ_JAZHPM010000026.1"/>
</dbReference>
<feature type="domain" description="HTH cro/C1-type" evidence="2">
    <location>
        <begin position="22"/>
        <end position="76"/>
    </location>
</feature>
<dbReference type="InterPro" id="IPR010982">
    <property type="entry name" value="Lambda_DNA-bd_dom_sf"/>
</dbReference>
<dbReference type="SMART" id="SM00530">
    <property type="entry name" value="HTH_XRE"/>
    <property type="match status" value="1"/>
</dbReference>
<reference evidence="3 4" key="1">
    <citation type="submission" date="2024-01" db="EMBL/GenBank/DDBJ databases">
        <title>Survival strategy associated with biotechnological potential of Virgibacillus dokdonensis T4.6 isolated from salt-fermented shrimp paste.</title>
        <authorList>
            <person name="Doan T.V."/>
            <person name="Quach N.T."/>
            <person name="Phi Q.-T."/>
        </authorList>
    </citation>
    <scope>NUCLEOTIDE SEQUENCE [LARGE SCALE GENOMIC DNA]</scope>
    <source>
        <strain evidence="3 4">T4.6</strain>
    </source>
</reference>
<dbReference type="Pfam" id="PF01381">
    <property type="entry name" value="HTH_3"/>
    <property type="match status" value="1"/>
</dbReference>
<sequence>MNQTKPSSLEFHSIKGPKRTRLIEERKKKKLTQKELAKELGVSASLIGFIENGRTKPGLELSLSLQEYFGLDYEDLFPDL</sequence>
<dbReference type="Proteomes" id="UP001356080">
    <property type="component" value="Unassembled WGS sequence"/>
</dbReference>
<name>A0ABU7VHH0_9BACI</name>
<evidence type="ECO:0000313" key="3">
    <source>
        <dbReference type="EMBL" id="MEF2293103.1"/>
    </source>
</evidence>
<dbReference type="SUPFAM" id="SSF47413">
    <property type="entry name" value="lambda repressor-like DNA-binding domains"/>
    <property type="match status" value="1"/>
</dbReference>
<keyword evidence="1" id="KW-0238">DNA-binding</keyword>
<evidence type="ECO:0000259" key="2">
    <source>
        <dbReference type="PROSITE" id="PS50943"/>
    </source>
</evidence>
<gene>
    <name evidence="3" type="ORF">V2W34_13970</name>
</gene>
<organism evidence="3 4">
    <name type="scientific">Virgibacillus dokdonensis</name>
    <dbReference type="NCBI Taxonomy" id="302167"/>
    <lineage>
        <taxon>Bacteria</taxon>
        <taxon>Bacillati</taxon>
        <taxon>Bacillota</taxon>
        <taxon>Bacilli</taxon>
        <taxon>Bacillales</taxon>
        <taxon>Bacillaceae</taxon>
        <taxon>Virgibacillus</taxon>
    </lineage>
</organism>
<accession>A0ABU7VHH0</accession>
<dbReference type="Gene3D" id="1.10.260.40">
    <property type="entry name" value="lambda repressor-like DNA-binding domains"/>
    <property type="match status" value="1"/>
</dbReference>
<evidence type="ECO:0000313" key="4">
    <source>
        <dbReference type="Proteomes" id="UP001356080"/>
    </source>
</evidence>